<keyword evidence="5 6" id="KW-0472">Membrane</keyword>
<evidence type="ECO:0000313" key="8">
    <source>
        <dbReference type="EMBL" id="SDF63337.1"/>
    </source>
</evidence>
<feature type="transmembrane region" description="Helical" evidence="6">
    <location>
        <begin position="253"/>
        <end position="272"/>
    </location>
</feature>
<sequence>MATADPANAADPVLPAPTQPDGRRGILLMLVGLLLFSILNGVVKAQTELFPVVQIMFFRNAFAMIPLAMVIMWFGGWRRLRTRMPAWHLLHAALMSAAIGLIFAGYERLPLADATAINFAAPLIVTALSAPLLREAVGWVKWVAVGVGFAGVMFMVQPGGDVIRPGALYSLAGTVLSAGAVLITRHLSKHDSTMTIVFAFMGLSSAMVIPLLPAVWVTPTPWQLAGLIAMGLASGGAQYMTTRALFHAPAATIAPMNYTKMIWALLIGFFAFGDWPGPVVLAGSALVLASTWVVYRSEGRARRAPRL</sequence>
<dbReference type="SUPFAM" id="SSF103481">
    <property type="entry name" value="Multidrug resistance efflux transporter EmrE"/>
    <property type="match status" value="2"/>
</dbReference>
<feature type="domain" description="EamA" evidence="7">
    <location>
        <begin position="165"/>
        <end position="295"/>
    </location>
</feature>
<reference evidence="8 9" key="1">
    <citation type="submission" date="2016-10" db="EMBL/GenBank/DDBJ databases">
        <authorList>
            <person name="Varghese N."/>
            <person name="Submissions S."/>
        </authorList>
    </citation>
    <scope>NUCLEOTIDE SEQUENCE [LARGE SCALE GENOMIC DNA]</scope>
    <source>
        <strain evidence="8 9">DSM 18839</strain>
    </source>
</reference>
<evidence type="ECO:0000259" key="7">
    <source>
        <dbReference type="Pfam" id="PF00892"/>
    </source>
</evidence>
<dbReference type="Pfam" id="PF00892">
    <property type="entry name" value="EamA"/>
    <property type="match status" value="2"/>
</dbReference>
<feature type="domain" description="EamA" evidence="7">
    <location>
        <begin position="24"/>
        <end position="156"/>
    </location>
</feature>
<dbReference type="InterPro" id="IPR037185">
    <property type="entry name" value="EmrE-like"/>
</dbReference>
<evidence type="ECO:0000313" key="9">
    <source>
        <dbReference type="Proteomes" id="UP000198615"/>
    </source>
</evidence>
<evidence type="ECO:0000256" key="3">
    <source>
        <dbReference type="ARBA" id="ARBA00022692"/>
    </source>
</evidence>
<dbReference type="PANTHER" id="PTHR22911:SF6">
    <property type="entry name" value="SOLUTE CARRIER FAMILY 35 MEMBER G1"/>
    <property type="match status" value="1"/>
</dbReference>
<feature type="transmembrane region" description="Helical" evidence="6">
    <location>
        <begin position="86"/>
        <end position="104"/>
    </location>
</feature>
<feature type="transmembrane region" description="Helical" evidence="6">
    <location>
        <begin position="140"/>
        <end position="160"/>
    </location>
</feature>
<feature type="transmembrane region" description="Helical" evidence="6">
    <location>
        <begin position="196"/>
        <end position="216"/>
    </location>
</feature>
<keyword evidence="3 6" id="KW-0812">Transmembrane</keyword>
<name>A0A8G2BGV9_9PROT</name>
<dbReference type="AlphaFoldDB" id="A0A8G2BGV9"/>
<accession>A0A8G2BGV9</accession>
<comment type="subcellular location">
    <subcellularLocation>
        <location evidence="1">Membrane</location>
        <topology evidence="1">Multi-pass membrane protein</topology>
    </subcellularLocation>
</comment>
<protein>
    <submittedName>
        <fullName evidence="8">EamA domain-containing membrane protein RarD</fullName>
    </submittedName>
</protein>
<organism evidence="8 9">
    <name type="scientific">Thalassobaculum litoreum DSM 18839</name>
    <dbReference type="NCBI Taxonomy" id="1123362"/>
    <lineage>
        <taxon>Bacteria</taxon>
        <taxon>Pseudomonadati</taxon>
        <taxon>Pseudomonadota</taxon>
        <taxon>Alphaproteobacteria</taxon>
        <taxon>Rhodospirillales</taxon>
        <taxon>Thalassobaculaceae</taxon>
        <taxon>Thalassobaculum</taxon>
    </lineage>
</organism>
<proteinExistence type="inferred from homology"/>
<dbReference type="PANTHER" id="PTHR22911">
    <property type="entry name" value="ACYL-MALONYL CONDENSING ENZYME-RELATED"/>
    <property type="match status" value="1"/>
</dbReference>
<dbReference type="Proteomes" id="UP000198615">
    <property type="component" value="Unassembled WGS sequence"/>
</dbReference>
<dbReference type="OrthoDB" id="9812899at2"/>
<feature type="transmembrane region" description="Helical" evidence="6">
    <location>
        <begin position="166"/>
        <end position="184"/>
    </location>
</feature>
<evidence type="ECO:0000256" key="6">
    <source>
        <dbReference type="SAM" id="Phobius"/>
    </source>
</evidence>
<gene>
    <name evidence="8" type="ORF">SAMN05660686_01855</name>
</gene>
<feature type="transmembrane region" description="Helical" evidence="6">
    <location>
        <begin position="49"/>
        <end position="74"/>
    </location>
</feature>
<evidence type="ECO:0000256" key="4">
    <source>
        <dbReference type="ARBA" id="ARBA00022989"/>
    </source>
</evidence>
<dbReference type="InterPro" id="IPR000620">
    <property type="entry name" value="EamA_dom"/>
</dbReference>
<dbReference type="EMBL" id="FNBW01000005">
    <property type="protein sequence ID" value="SDF63337.1"/>
    <property type="molecule type" value="Genomic_DNA"/>
</dbReference>
<keyword evidence="9" id="KW-1185">Reference proteome</keyword>
<feature type="transmembrane region" description="Helical" evidence="6">
    <location>
        <begin position="25"/>
        <end position="43"/>
    </location>
</feature>
<comment type="similarity">
    <text evidence="2">Belongs to the drug/metabolite transporter (DMT) superfamily. 10 TMS drug/metabolite exporter (DME) (TC 2.A.7.3) family.</text>
</comment>
<dbReference type="GO" id="GO:0016020">
    <property type="term" value="C:membrane"/>
    <property type="evidence" value="ECO:0007669"/>
    <property type="project" value="UniProtKB-SubCell"/>
</dbReference>
<feature type="transmembrane region" description="Helical" evidence="6">
    <location>
        <begin position="116"/>
        <end position="133"/>
    </location>
</feature>
<keyword evidence="4 6" id="KW-1133">Transmembrane helix</keyword>
<comment type="caution">
    <text evidence="8">The sequence shown here is derived from an EMBL/GenBank/DDBJ whole genome shotgun (WGS) entry which is preliminary data.</text>
</comment>
<evidence type="ECO:0000256" key="1">
    <source>
        <dbReference type="ARBA" id="ARBA00004141"/>
    </source>
</evidence>
<evidence type="ECO:0000256" key="2">
    <source>
        <dbReference type="ARBA" id="ARBA00009853"/>
    </source>
</evidence>
<evidence type="ECO:0000256" key="5">
    <source>
        <dbReference type="ARBA" id="ARBA00023136"/>
    </source>
</evidence>
<dbReference type="RefSeq" id="WP_051243575.1">
    <property type="nucleotide sequence ID" value="NZ_FNBW01000005.1"/>
</dbReference>